<dbReference type="HOGENOM" id="CLU_009710_9_0_1"/>
<dbReference type="GO" id="GO:0006431">
    <property type="term" value="P:methionyl-tRNA aminoacylation"/>
    <property type="evidence" value="ECO:0007669"/>
    <property type="project" value="InterPro"/>
</dbReference>
<dbReference type="OMA" id="MDTQAFC"/>
<dbReference type="AlphaFoldDB" id="A0A066VEJ7"/>
<dbReference type="InterPro" id="IPR009080">
    <property type="entry name" value="tRNAsynth_Ia_anticodon-bd"/>
</dbReference>
<dbReference type="Gene3D" id="2.170.220.10">
    <property type="match status" value="1"/>
</dbReference>
<dbReference type="Gene3D" id="3.40.50.620">
    <property type="entry name" value="HUPs"/>
    <property type="match status" value="1"/>
</dbReference>
<reference evidence="13 14" key="1">
    <citation type="submission" date="2014-05" db="EMBL/GenBank/DDBJ databases">
        <title>Draft genome sequence of a rare smut relative, Tilletiaria anomala UBC 951.</title>
        <authorList>
            <consortium name="DOE Joint Genome Institute"/>
            <person name="Toome M."/>
            <person name="Kuo A."/>
            <person name="Henrissat B."/>
            <person name="Lipzen A."/>
            <person name="Tritt A."/>
            <person name="Yoshinaga Y."/>
            <person name="Zane M."/>
            <person name="Barry K."/>
            <person name="Grigoriev I.V."/>
            <person name="Spatafora J.W."/>
            <person name="Aimea M.C."/>
        </authorList>
    </citation>
    <scope>NUCLEOTIDE SEQUENCE [LARGE SCALE GENOMIC DNA]</scope>
    <source>
        <strain evidence="13 14">UBC 951</strain>
    </source>
</reference>
<name>A0A066VEJ7_TILAU</name>
<evidence type="ECO:0000256" key="5">
    <source>
        <dbReference type="ARBA" id="ARBA00022840"/>
    </source>
</evidence>
<evidence type="ECO:0000313" key="13">
    <source>
        <dbReference type="EMBL" id="KDN40177.1"/>
    </source>
</evidence>
<evidence type="ECO:0000256" key="9">
    <source>
        <dbReference type="ARBA" id="ARBA00068817"/>
    </source>
</evidence>
<dbReference type="STRING" id="1037660.A0A066VEJ7"/>
<feature type="domain" description="Methionyl/Leucyl tRNA synthetase" evidence="11">
    <location>
        <begin position="62"/>
        <end position="450"/>
    </location>
</feature>
<evidence type="ECO:0000256" key="7">
    <source>
        <dbReference type="ARBA" id="ARBA00023146"/>
    </source>
</evidence>
<dbReference type="FunFam" id="2.170.220.10:FF:000001">
    <property type="entry name" value="methionine--tRNA ligase, mitochondrial"/>
    <property type="match status" value="1"/>
</dbReference>
<feature type="domain" description="Methionyl-tRNA synthetase anticodon-binding" evidence="12">
    <location>
        <begin position="485"/>
        <end position="576"/>
    </location>
</feature>
<protein>
    <recommendedName>
        <fullName evidence="9">Probable methionine--tRNA ligase, mitochondrial</fullName>
        <ecNumber evidence="2">6.1.1.10</ecNumber>
    </recommendedName>
</protein>
<keyword evidence="4 10" id="KW-0547">Nucleotide-binding</keyword>
<dbReference type="GO" id="GO:0005524">
    <property type="term" value="F:ATP binding"/>
    <property type="evidence" value="ECO:0007669"/>
    <property type="project" value="UniProtKB-KW"/>
</dbReference>
<dbReference type="EMBL" id="JMSN01000094">
    <property type="protein sequence ID" value="KDN40177.1"/>
    <property type="molecule type" value="Genomic_DNA"/>
</dbReference>
<dbReference type="Pfam" id="PF09334">
    <property type="entry name" value="tRNA-synt_1g"/>
    <property type="match status" value="1"/>
</dbReference>
<evidence type="ECO:0000256" key="3">
    <source>
        <dbReference type="ARBA" id="ARBA00022598"/>
    </source>
</evidence>
<dbReference type="GO" id="GO:0005739">
    <property type="term" value="C:mitochondrion"/>
    <property type="evidence" value="ECO:0007669"/>
    <property type="project" value="UniProtKB-ARBA"/>
</dbReference>
<dbReference type="FunCoup" id="A0A066VEJ7">
    <property type="interactions" value="210"/>
</dbReference>
<dbReference type="SUPFAM" id="SSF47323">
    <property type="entry name" value="Anticodon-binding domain of a subclass of class I aminoacyl-tRNA synthetases"/>
    <property type="match status" value="1"/>
</dbReference>
<organism evidence="13 14">
    <name type="scientific">Tilletiaria anomala (strain ATCC 24038 / CBS 436.72 / UBC 951)</name>
    <dbReference type="NCBI Taxonomy" id="1037660"/>
    <lineage>
        <taxon>Eukaryota</taxon>
        <taxon>Fungi</taxon>
        <taxon>Dikarya</taxon>
        <taxon>Basidiomycota</taxon>
        <taxon>Ustilaginomycotina</taxon>
        <taxon>Exobasidiomycetes</taxon>
        <taxon>Georgefischeriales</taxon>
        <taxon>Tilletiariaceae</taxon>
        <taxon>Tilletiaria</taxon>
    </lineage>
</organism>
<dbReference type="NCBIfam" id="TIGR00398">
    <property type="entry name" value="metG"/>
    <property type="match status" value="1"/>
</dbReference>
<dbReference type="RefSeq" id="XP_013241314.1">
    <property type="nucleotide sequence ID" value="XM_013385860.1"/>
</dbReference>
<evidence type="ECO:0000313" key="14">
    <source>
        <dbReference type="Proteomes" id="UP000027361"/>
    </source>
</evidence>
<evidence type="ECO:0000256" key="1">
    <source>
        <dbReference type="ARBA" id="ARBA00005594"/>
    </source>
</evidence>
<evidence type="ECO:0000259" key="11">
    <source>
        <dbReference type="Pfam" id="PF09334"/>
    </source>
</evidence>
<proteinExistence type="inferred from homology"/>
<accession>A0A066VEJ7</accession>
<keyword evidence="5 10" id="KW-0067">ATP-binding</keyword>
<keyword evidence="6 10" id="KW-0648">Protein biosynthesis</keyword>
<keyword evidence="3 10" id="KW-0436">Ligase</keyword>
<dbReference type="Pfam" id="PF19303">
    <property type="entry name" value="Anticodon_3"/>
    <property type="match status" value="1"/>
</dbReference>
<dbReference type="CDD" id="cd00814">
    <property type="entry name" value="MetRS_core"/>
    <property type="match status" value="1"/>
</dbReference>
<dbReference type="InterPro" id="IPR014729">
    <property type="entry name" value="Rossmann-like_a/b/a_fold"/>
</dbReference>
<evidence type="ECO:0000259" key="12">
    <source>
        <dbReference type="Pfam" id="PF19303"/>
    </source>
</evidence>
<comment type="caution">
    <text evidence="13">The sequence shown here is derived from an EMBL/GenBank/DDBJ whole genome shotgun (WGS) entry which is preliminary data.</text>
</comment>
<dbReference type="GO" id="GO:0004825">
    <property type="term" value="F:methionine-tRNA ligase activity"/>
    <property type="evidence" value="ECO:0007669"/>
    <property type="project" value="UniProtKB-EC"/>
</dbReference>
<dbReference type="Gene3D" id="1.10.730.10">
    <property type="entry name" value="Isoleucyl-tRNA Synthetase, Domain 1"/>
    <property type="match status" value="1"/>
</dbReference>
<comment type="catalytic activity">
    <reaction evidence="8">
        <text>tRNA(Met) + L-methionine + ATP = L-methionyl-tRNA(Met) + AMP + diphosphate</text>
        <dbReference type="Rhea" id="RHEA:13481"/>
        <dbReference type="Rhea" id="RHEA-COMP:9667"/>
        <dbReference type="Rhea" id="RHEA-COMP:9698"/>
        <dbReference type="ChEBI" id="CHEBI:30616"/>
        <dbReference type="ChEBI" id="CHEBI:33019"/>
        <dbReference type="ChEBI" id="CHEBI:57844"/>
        <dbReference type="ChEBI" id="CHEBI:78442"/>
        <dbReference type="ChEBI" id="CHEBI:78530"/>
        <dbReference type="ChEBI" id="CHEBI:456215"/>
        <dbReference type="EC" id="6.1.1.10"/>
    </reaction>
</comment>
<sequence>MTWARQAFESFRLSGRVLGGGIASNRCCPISCAVLARRSITSGIDSLSTLSGGPYSSRVKPYYVTTPIFYVNADPHIGHLHSDIVADVLTRWSRLRSRGVSPRAGAPGDILHARSLNPVLTTGTDEHGLKMQKVAEALGEHPQKLCDRVSQRFRALADASNINYTRFIRTTDCDHKAAVRHFWKRLEQRGYIYKGSHAGWYAVSDEAFYPEAQVTDVKDEVTGETYKIAIETGQRVEWAEEENYKLKLSEMAPHLLQWLEQTPSPVQPHKYHAQIVAEVKAGLQDLSISRSSSRLFWGIQVPDDASQSIYVWVDALTNYLTATGYPWLGSRGDEKQSAWPADVHVVGKDILRFHAIYWPALLMAAGLELPRVVLTHAHWTKDKSKMSKSRGNVVDPFKALDAYGVDTMRFFLMRVGGNFANDSDYSHHTLLEFHRKCLQGQLGNLLSRVMAPKIVSKLLPAGTALHEDEVIVELARPAVGAGNGPVEQLVSALTALPANVDEHMERFELSKALEVIFEVIAVANEMIQHLQPWSPNTANENVARAVYFTSETLRICGLLLHPFMPSKMEELLLTLCIERGGTTTTEGDTGARSWESLRVLRESIKVQVSKKKVQHLFPKLDIPEES</sequence>
<evidence type="ECO:0000256" key="8">
    <source>
        <dbReference type="ARBA" id="ARBA00047364"/>
    </source>
</evidence>
<dbReference type="Proteomes" id="UP000027361">
    <property type="component" value="Unassembled WGS sequence"/>
</dbReference>
<evidence type="ECO:0000256" key="6">
    <source>
        <dbReference type="ARBA" id="ARBA00022917"/>
    </source>
</evidence>
<dbReference type="OrthoDB" id="24670at2759"/>
<dbReference type="SUPFAM" id="SSF52374">
    <property type="entry name" value="Nucleotidylyl transferase"/>
    <property type="match status" value="1"/>
</dbReference>
<dbReference type="InterPro" id="IPR015413">
    <property type="entry name" value="Methionyl/Leucyl_tRNA_Synth"/>
</dbReference>
<dbReference type="GeneID" id="25265070"/>
<evidence type="ECO:0000256" key="4">
    <source>
        <dbReference type="ARBA" id="ARBA00022741"/>
    </source>
</evidence>
<evidence type="ECO:0000256" key="10">
    <source>
        <dbReference type="RuleBase" id="RU363039"/>
    </source>
</evidence>
<dbReference type="EC" id="6.1.1.10" evidence="2"/>
<dbReference type="PRINTS" id="PR01041">
    <property type="entry name" value="TRNASYNTHMET"/>
</dbReference>
<dbReference type="InParanoid" id="A0A066VEJ7"/>
<dbReference type="InterPro" id="IPR033911">
    <property type="entry name" value="MetRS_core"/>
</dbReference>
<keyword evidence="14" id="KW-1185">Reference proteome</keyword>
<dbReference type="InterPro" id="IPR041872">
    <property type="entry name" value="Anticodon_Met"/>
</dbReference>
<dbReference type="PANTHER" id="PTHR43326:SF1">
    <property type="entry name" value="METHIONINE--TRNA LIGASE, MITOCHONDRIAL"/>
    <property type="match status" value="1"/>
</dbReference>
<gene>
    <name evidence="13" type="ORF">K437DRAFT_258764</name>
</gene>
<dbReference type="InterPro" id="IPR023457">
    <property type="entry name" value="Met-tRNA_synth_2"/>
</dbReference>
<dbReference type="PANTHER" id="PTHR43326">
    <property type="entry name" value="METHIONYL-TRNA SYNTHETASE"/>
    <property type="match status" value="1"/>
</dbReference>
<comment type="similarity">
    <text evidence="1 10">Belongs to the class-I aminoacyl-tRNA synthetase family.</text>
</comment>
<evidence type="ECO:0000256" key="2">
    <source>
        <dbReference type="ARBA" id="ARBA00012838"/>
    </source>
</evidence>
<keyword evidence="7 10" id="KW-0030">Aminoacyl-tRNA synthetase</keyword>
<dbReference type="InterPro" id="IPR014758">
    <property type="entry name" value="Met-tRNA_synth"/>
</dbReference>